<evidence type="ECO:0000256" key="2">
    <source>
        <dbReference type="SAM" id="Phobius"/>
    </source>
</evidence>
<proteinExistence type="predicted"/>
<name>A0AAW6T692_9MICO</name>
<feature type="transmembrane region" description="Helical" evidence="2">
    <location>
        <begin position="30"/>
        <end position="49"/>
    </location>
</feature>
<dbReference type="InterPro" id="IPR002881">
    <property type="entry name" value="DUF58"/>
</dbReference>
<keyword evidence="2" id="KW-1133">Transmembrane helix</keyword>
<evidence type="ECO:0000256" key="1">
    <source>
        <dbReference type="SAM" id="MobiDB-lite"/>
    </source>
</evidence>
<reference evidence="4 5" key="1">
    <citation type="submission" date="2023-04" db="EMBL/GenBank/DDBJ databases">
        <title>Klugiella caeni sp. nov. isolated from the sludge of biochemical tank.</title>
        <authorList>
            <person name="Geng K."/>
        </authorList>
    </citation>
    <scope>NUCLEOTIDE SEQUENCE [LARGE SCALE GENOMIC DNA]</scope>
    <source>
        <strain evidence="4 5">YN-L-19</strain>
    </source>
</reference>
<evidence type="ECO:0000313" key="5">
    <source>
        <dbReference type="Proteomes" id="UP001321506"/>
    </source>
</evidence>
<organism evidence="4 5">
    <name type="scientific">Ruicaihuangia caeni</name>
    <dbReference type="NCBI Taxonomy" id="3042517"/>
    <lineage>
        <taxon>Bacteria</taxon>
        <taxon>Bacillati</taxon>
        <taxon>Actinomycetota</taxon>
        <taxon>Actinomycetes</taxon>
        <taxon>Micrococcales</taxon>
        <taxon>Microbacteriaceae</taxon>
        <taxon>Ruicaihuangia</taxon>
    </lineage>
</organism>
<feature type="region of interest" description="Disordered" evidence="1">
    <location>
        <begin position="171"/>
        <end position="194"/>
    </location>
</feature>
<sequence>MRPTARGWGVLACVLASAWGGVVTARSELFFLAAFAALLLVAALLAVMGRQAPFTVRRRVEPAMPAVGETASVALHVQNVATSTSAPIVVRDVAPAALDEEPPPSLPLPSLPPGGAATLRYQFTPGARGRTALGPLETAWRDPFALLTASSPVGVEEELLVVPAIEPLTDAGLWPAEGDGSSRPVQRRTSVSDDDLTTREYRQGDPLRRVHWRASARQGELMVRQEEQHSVPEARIVVDTLREGWPGVHRHGADTSPEFEAALSLVASLGVHLADAGYHVQLLETGRAQLRPPGSRPTGVRDAAFLSSLALAAPVVERSARVADVEPAAVARGPVFAVLSAPASDALEWIASNETALDVAIAFVFVGDEPHTQPESTEVLAAQGWRCVEVDAGEGAADAWQAAIDDVGNAYGYV</sequence>
<keyword evidence="2" id="KW-0812">Transmembrane</keyword>
<dbReference type="PANTHER" id="PTHR34351:SF1">
    <property type="entry name" value="SLR1927 PROTEIN"/>
    <property type="match status" value="1"/>
</dbReference>
<dbReference type="EMBL" id="JASATX010000001">
    <property type="protein sequence ID" value="MDI2097673.1"/>
    <property type="molecule type" value="Genomic_DNA"/>
</dbReference>
<gene>
    <name evidence="4" type="ORF">QF206_01650</name>
</gene>
<accession>A0AAW6T692</accession>
<keyword evidence="2" id="KW-0472">Membrane</keyword>
<protein>
    <submittedName>
        <fullName evidence="4">DUF58 domain-containing protein</fullName>
    </submittedName>
</protein>
<dbReference type="Proteomes" id="UP001321506">
    <property type="component" value="Unassembled WGS sequence"/>
</dbReference>
<feature type="domain" description="DUF58" evidence="3">
    <location>
        <begin position="198"/>
        <end position="300"/>
    </location>
</feature>
<comment type="caution">
    <text evidence="4">The sequence shown here is derived from an EMBL/GenBank/DDBJ whole genome shotgun (WGS) entry which is preliminary data.</text>
</comment>
<evidence type="ECO:0000313" key="4">
    <source>
        <dbReference type="EMBL" id="MDI2097673.1"/>
    </source>
</evidence>
<keyword evidence="5" id="KW-1185">Reference proteome</keyword>
<dbReference type="AlphaFoldDB" id="A0AAW6T692"/>
<dbReference type="Pfam" id="PF01882">
    <property type="entry name" value="DUF58"/>
    <property type="match status" value="1"/>
</dbReference>
<evidence type="ECO:0000259" key="3">
    <source>
        <dbReference type="Pfam" id="PF01882"/>
    </source>
</evidence>
<dbReference type="RefSeq" id="WP_281487457.1">
    <property type="nucleotide sequence ID" value="NZ_JASATX010000001.1"/>
</dbReference>
<dbReference type="PANTHER" id="PTHR34351">
    <property type="entry name" value="SLR1927 PROTEIN-RELATED"/>
    <property type="match status" value="1"/>
</dbReference>